<keyword evidence="1" id="KW-0378">Hydrolase</keyword>
<sequence length="41" mass="4484">MVRHTDDGDRATAARYALDSPARVREFTARLADQLGARPGV</sequence>
<dbReference type="EMBL" id="PPEA01000095">
    <property type="protein sequence ID" value="PQM49141.1"/>
    <property type="molecule type" value="Genomic_DNA"/>
</dbReference>
<dbReference type="AlphaFoldDB" id="A0A2S8BR83"/>
<proteinExistence type="predicted"/>
<name>A0A2S8BR83_9MYCO</name>
<reference evidence="1 2" key="1">
    <citation type="journal article" date="2017" name="Int. J. Syst. Evol. Microbiol.">
        <title>Mycobacterium talmoniae sp. nov., a slowly growing mycobacterium isolated from human respiratory samples.</title>
        <authorList>
            <person name="Davidson R.M."/>
            <person name="DeGroote M.A."/>
            <person name="Marola J.L."/>
            <person name="Buss S."/>
            <person name="Jones V."/>
            <person name="McNeil M.R."/>
            <person name="Freifeld A.G."/>
            <person name="Elaine Epperson L."/>
            <person name="Hasan N.A."/>
            <person name="Jackson M."/>
            <person name="Iwen P.C."/>
            <person name="Salfinger M."/>
            <person name="Strong M."/>
        </authorList>
    </citation>
    <scope>NUCLEOTIDE SEQUENCE [LARGE SCALE GENOMIC DNA]</scope>
    <source>
        <strain evidence="1 2">ATCC BAA-2683</strain>
    </source>
</reference>
<protein>
    <submittedName>
        <fullName evidence="1">Trehalose-phosphate phosphatase</fullName>
        <ecNumber evidence="1">3.1.3.12</ecNumber>
    </submittedName>
</protein>
<organism evidence="1 2">
    <name type="scientific">Mycobacterium talmoniae</name>
    <dbReference type="NCBI Taxonomy" id="1858794"/>
    <lineage>
        <taxon>Bacteria</taxon>
        <taxon>Bacillati</taxon>
        <taxon>Actinomycetota</taxon>
        <taxon>Actinomycetes</taxon>
        <taxon>Mycobacteriales</taxon>
        <taxon>Mycobacteriaceae</taxon>
        <taxon>Mycobacterium</taxon>
    </lineage>
</organism>
<dbReference type="GO" id="GO:0004805">
    <property type="term" value="F:trehalose-phosphatase activity"/>
    <property type="evidence" value="ECO:0007669"/>
    <property type="project" value="UniProtKB-EC"/>
</dbReference>
<comment type="caution">
    <text evidence="1">The sequence shown here is derived from an EMBL/GenBank/DDBJ whole genome shotgun (WGS) entry which is preliminary data.</text>
</comment>
<dbReference type="EC" id="3.1.3.12" evidence="1"/>
<gene>
    <name evidence="1" type="primary">otsB_2</name>
    <name evidence="1" type="ORF">C1Y40_00639</name>
</gene>
<evidence type="ECO:0000313" key="2">
    <source>
        <dbReference type="Proteomes" id="UP000238296"/>
    </source>
</evidence>
<evidence type="ECO:0000313" key="1">
    <source>
        <dbReference type="EMBL" id="PQM49141.1"/>
    </source>
</evidence>
<accession>A0A2S8BR83</accession>
<dbReference type="Proteomes" id="UP000238296">
    <property type="component" value="Unassembled WGS sequence"/>
</dbReference>